<gene>
    <name evidence="7" type="ORF">GTOL_13059</name>
</gene>
<dbReference type="InterPro" id="IPR050109">
    <property type="entry name" value="HTH-type_TetR-like_transc_reg"/>
</dbReference>
<comment type="caution">
    <text evidence="7">The sequence shown here is derived from an EMBL/GenBank/DDBJ whole genome shotgun (WGS) entry which is preliminary data.</text>
</comment>
<dbReference type="InterPro" id="IPR036271">
    <property type="entry name" value="Tet_transcr_reg_TetR-rel_C_sf"/>
</dbReference>
<sequence length="239" mass="26685">MVKKSDISQRRAVALAEGGVGYAAKRNELIRVAATLFKDHGYRATTLNDIAQAAGMDRATVYYYVGSKEELLREAVQNLMGQNVSEVEKLVRADVSPQEKLESIIRLLILSYDKNYPHAYVYIQQKMQRVADATSSWAKEMAKQTHRIEIAVESIIREGMKSGVFRDDVPVKLTAYAIFGAVNWTHRWYVPGGRNSPEEIVDAFSKIMLQGLVSRKETRFKAKAGAKKPARMGSAALTA</sequence>
<keyword evidence="3 5" id="KW-0238">DNA-binding</keyword>
<dbReference type="PRINTS" id="PR00455">
    <property type="entry name" value="HTHTETR"/>
</dbReference>
<reference evidence="7" key="1">
    <citation type="submission" date="2021-04" db="EMBL/GenBank/DDBJ databases">
        <authorList>
            <person name="Hornung B."/>
        </authorList>
    </citation>
    <scope>NUCLEOTIDE SEQUENCE</scope>
    <source>
        <strain evidence="7">G5G6</strain>
    </source>
</reference>
<dbReference type="AlphaFoldDB" id="A0A916N3L0"/>
<dbReference type="InterPro" id="IPR009057">
    <property type="entry name" value="Homeodomain-like_sf"/>
</dbReference>
<keyword evidence="8" id="KW-1185">Reference proteome</keyword>
<dbReference type="PANTHER" id="PTHR30055:SF175">
    <property type="entry name" value="HTH-TYPE TRANSCRIPTIONAL REPRESSOR KSTR2"/>
    <property type="match status" value="1"/>
</dbReference>
<dbReference type="SUPFAM" id="SSF46689">
    <property type="entry name" value="Homeodomain-like"/>
    <property type="match status" value="1"/>
</dbReference>
<evidence type="ECO:0000313" key="7">
    <source>
        <dbReference type="EMBL" id="CAG4885176.1"/>
    </source>
</evidence>
<evidence type="ECO:0000256" key="5">
    <source>
        <dbReference type="PROSITE-ProRule" id="PRU00335"/>
    </source>
</evidence>
<dbReference type="PROSITE" id="PS50977">
    <property type="entry name" value="HTH_TETR_2"/>
    <property type="match status" value="1"/>
</dbReference>
<name>A0A916N3L0_9PROT</name>
<evidence type="ECO:0000313" key="8">
    <source>
        <dbReference type="Proteomes" id="UP000742786"/>
    </source>
</evidence>
<protein>
    <submittedName>
        <fullName evidence="7">TetR family transcriptional regulator</fullName>
    </submittedName>
</protein>
<dbReference type="RefSeq" id="WP_220636946.1">
    <property type="nucleotide sequence ID" value="NZ_CAJQUM010000001.1"/>
</dbReference>
<dbReference type="SUPFAM" id="SSF48498">
    <property type="entry name" value="Tetracyclin repressor-like, C-terminal domain"/>
    <property type="match status" value="1"/>
</dbReference>
<evidence type="ECO:0000256" key="1">
    <source>
        <dbReference type="ARBA" id="ARBA00022491"/>
    </source>
</evidence>
<evidence type="ECO:0000256" key="4">
    <source>
        <dbReference type="ARBA" id="ARBA00023163"/>
    </source>
</evidence>
<feature type="DNA-binding region" description="H-T-H motif" evidence="5">
    <location>
        <begin position="46"/>
        <end position="65"/>
    </location>
</feature>
<dbReference type="Gene3D" id="1.10.10.60">
    <property type="entry name" value="Homeodomain-like"/>
    <property type="match status" value="1"/>
</dbReference>
<dbReference type="InterPro" id="IPR041490">
    <property type="entry name" value="KstR2_TetR_C"/>
</dbReference>
<dbReference type="PANTHER" id="PTHR30055">
    <property type="entry name" value="HTH-TYPE TRANSCRIPTIONAL REGULATOR RUTR"/>
    <property type="match status" value="1"/>
</dbReference>
<keyword evidence="4" id="KW-0804">Transcription</keyword>
<evidence type="ECO:0000259" key="6">
    <source>
        <dbReference type="PROSITE" id="PS50977"/>
    </source>
</evidence>
<dbReference type="Gene3D" id="1.10.357.10">
    <property type="entry name" value="Tetracycline Repressor, domain 2"/>
    <property type="match status" value="1"/>
</dbReference>
<organism evidence="7 8">
    <name type="scientific">Georgfuchsia toluolica</name>
    <dbReference type="NCBI Taxonomy" id="424218"/>
    <lineage>
        <taxon>Bacteria</taxon>
        <taxon>Pseudomonadati</taxon>
        <taxon>Pseudomonadota</taxon>
        <taxon>Betaproteobacteria</taxon>
        <taxon>Nitrosomonadales</taxon>
        <taxon>Sterolibacteriaceae</taxon>
        <taxon>Georgfuchsia</taxon>
    </lineage>
</organism>
<dbReference type="GO" id="GO:0003700">
    <property type="term" value="F:DNA-binding transcription factor activity"/>
    <property type="evidence" value="ECO:0007669"/>
    <property type="project" value="TreeGrafter"/>
</dbReference>
<accession>A0A916N3L0</accession>
<dbReference type="Pfam" id="PF00440">
    <property type="entry name" value="TetR_N"/>
    <property type="match status" value="1"/>
</dbReference>
<dbReference type="Proteomes" id="UP000742786">
    <property type="component" value="Unassembled WGS sequence"/>
</dbReference>
<dbReference type="Pfam" id="PF17932">
    <property type="entry name" value="TetR_C_24"/>
    <property type="match status" value="1"/>
</dbReference>
<feature type="domain" description="HTH tetR-type" evidence="6">
    <location>
        <begin position="23"/>
        <end position="83"/>
    </location>
</feature>
<evidence type="ECO:0000256" key="2">
    <source>
        <dbReference type="ARBA" id="ARBA00023015"/>
    </source>
</evidence>
<dbReference type="GO" id="GO:0000976">
    <property type="term" value="F:transcription cis-regulatory region binding"/>
    <property type="evidence" value="ECO:0007669"/>
    <property type="project" value="TreeGrafter"/>
</dbReference>
<evidence type="ECO:0000256" key="3">
    <source>
        <dbReference type="ARBA" id="ARBA00023125"/>
    </source>
</evidence>
<proteinExistence type="predicted"/>
<dbReference type="InterPro" id="IPR001647">
    <property type="entry name" value="HTH_TetR"/>
</dbReference>
<keyword evidence="2" id="KW-0805">Transcription regulation</keyword>
<keyword evidence="1" id="KW-0678">Repressor</keyword>
<dbReference type="EMBL" id="CAJQUM010000001">
    <property type="protein sequence ID" value="CAG4885176.1"/>
    <property type="molecule type" value="Genomic_DNA"/>
</dbReference>